<dbReference type="GO" id="GO:0005634">
    <property type="term" value="C:nucleus"/>
    <property type="evidence" value="ECO:0007669"/>
    <property type="project" value="UniProtKB-SubCell"/>
</dbReference>
<dbReference type="FunFam" id="1.10.10.60:FF:000404">
    <property type="entry name" value="Transcription factor MYB97"/>
    <property type="match status" value="1"/>
</dbReference>
<evidence type="ECO:0000313" key="12">
    <source>
        <dbReference type="Proteomes" id="UP000075243"/>
    </source>
</evidence>
<name>A0A151SIG7_CAJCA</name>
<feature type="domain" description="Myb-like" evidence="9">
    <location>
        <begin position="34"/>
        <end position="86"/>
    </location>
</feature>
<evidence type="ECO:0000256" key="6">
    <source>
        <dbReference type="ARBA" id="ARBA00023163"/>
    </source>
</evidence>
<feature type="region of interest" description="Disordered" evidence="8">
    <location>
        <begin position="419"/>
        <end position="443"/>
    </location>
</feature>
<evidence type="ECO:0000256" key="2">
    <source>
        <dbReference type="ARBA" id="ARBA00022737"/>
    </source>
</evidence>
<dbReference type="FunFam" id="1.10.10.60:FF:000001">
    <property type="entry name" value="MYB-related transcription factor"/>
    <property type="match status" value="1"/>
</dbReference>
<evidence type="ECO:0000256" key="4">
    <source>
        <dbReference type="ARBA" id="ARBA00023125"/>
    </source>
</evidence>
<keyword evidence="12" id="KW-1185">Reference proteome</keyword>
<dbReference type="Proteomes" id="UP000075243">
    <property type="component" value="Chromosome 11"/>
</dbReference>
<evidence type="ECO:0000256" key="3">
    <source>
        <dbReference type="ARBA" id="ARBA00023015"/>
    </source>
</evidence>
<evidence type="ECO:0000259" key="10">
    <source>
        <dbReference type="PROSITE" id="PS51294"/>
    </source>
</evidence>
<dbReference type="Pfam" id="PF00249">
    <property type="entry name" value="Myb_DNA-binding"/>
    <property type="match status" value="2"/>
</dbReference>
<feature type="region of interest" description="Disordered" evidence="8">
    <location>
        <begin position="1"/>
        <end position="40"/>
    </location>
</feature>
<evidence type="ECO:0000256" key="1">
    <source>
        <dbReference type="ARBA" id="ARBA00004123"/>
    </source>
</evidence>
<dbReference type="GO" id="GO:0003677">
    <property type="term" value="F:DNA binding"/>
    <property type="evidence" value="ECO:0007669"/>
    <property type="project" value="UniProtKB-KW"/>
</dbReference>
<dbReference type="PROSITE" id="PS51294">
    <property type="entry name" value="HTH_MYB"/>
    <property type="match status" value="2"/>
</dbReference>
<keyword evidence="3" id="KW-0805">Transcription regulation</keyword>
<evidence type="ECO:0000256" key="7">
    <source>
        <dbReference type="ARBA" id="ARBA00023242"/>
    </source>
</evidence>
<dbReference type="GO" id="GO:0048235">
    <property type="term" value="P:pollen sperm cell differentiation"/>
    <property type="evidence" value="ECO:0007669"/>
    <property type="project" value="UniProtKB-ARBA"/>
</dbReference>
<comment type="subcellular location">
    <subcellularLocation>
        <location evidence="1">Nucleus</location>
    </subcellularLocation>
</comment>
<dbReference type="SUPFAM" id="SSF46689">
    <property type="entry name" value="Homeodomain-like"/>
    <property type="match status" value="1"/>
</dbReference>
<dbReference type="PANTHER" id="PTHR47995:SF18">
    <property type="entry name" value="TRANSCRIPTION FACTOR MYB65"/>
    <property type="match status" value="1"/>
</dbReference>
<dbReference type="SMART" id="SM00717">
    <property type="entry name" value="SANT"/>
    <property type="match status" value="2"/>
</dbReference>
<dbReference type="InterPro" id="IPR009057">
    <property type="entry name" value="Homeodomain-like_sf"/>
</dbReference>
<keyword evidence="7" id="KW-0539">Nucleus</keyword>
<accession>A0A151SIG7</accession>
<keyword evidence="4" id="KW-0238">DNA-binding</keyword>
<feature type="domain" description="HTH myb-type" evidence="10">
    <location>
        <begin position="37"/>
        <end position="86"/>
    </location>
</feature>
<keyword evidence="6" id="KW-0804">Transcription</keyword>
<feature type="compositionally biased region" description="Polar residues" evidence="8">
    <location>
        <begin position="419"/>
        <end position="435"/>
    </location>
</feature>
<dbReference type="AlphaFoldDB" id="A0A151SIG7"/>
<evidence type="ECO:0000256" key="5">
    <source>
        <dbReference type="ARBA" id="ARBA00023159"/>
    </source>
</evidence>
<evidence type="ECO:0000259" key="9">
    <source>
        <dbReference type="PROSITE" id="PS50090"/>
    </source>
</evidence>
<dbReference type="PROSITE" id="PS50090">
    <property type="entry name" value="MYB_LIKE"/>
    <property type="match status" value="2"/>
</dbReference>
<reference evidence="11 12" key="1">
    <citation type="journal article" date="2012" name="Nat. Biotechnol.">
        <title>Draft genome sequence of pigeonpea (Cajanus cajan), an orphan legume crop of resource-poor farmers.</title>
        <authorList>
            <person name="Varshney R.K."/>
            <person name="Chen W."/>
            <person name="Li Y."/>
            <person name="Bharti A.K."/>
            <person name="Saxena R.K."/>
            <person name="Schlueter J.A."/>
            <person name="Donoghue M.T."/>
            <person name="Azam S."/>
            <person name="Fan G."/>
            <person name="Whaley A.M."/>
            <person name="Farmer A.D."/>
            <person name="Sheridan J."/>
            <person name="Iwata A."/>
            <person name="Tuteja R."/>
            <person name="Penmetsa R.V."/>
            <person name="Wu W."/>
            <person name="Upadhyaya H.D."/>
            <person name="Yang S.P."/>
            <person name="Shah T."/>
            <person name="Saxena K.B."/>
            <person name="Michael T."/>
            <person name="McCombie W.R."/>
            <person name="Yang B."/>
            <person name="Zhang G."/>
            <person name="Yang H."/>
            <person name="Wang J."/>
            <person name="Spillane C."/>
            <person name="Cook D.R."/>
            <person name="May G.D."/>
            <person name="Xu X."/>
            <person name="Jackson S.A."/>
        </authorList>
    </citation>
    <scope>NUCLEOTIDE SEQUENCE [LARGE SCALE GENOMIC DNA]</scope>
    <source>
        <strain evidence="12">cv. Asha</strain>
    </source>
</reference>
<sequence>MSSMTSGGDTRKISKGRQSSSLVEEDGDGENVGEGPLKKGPWTSAEDAILIEYVKKHGQGNWNAVQKYSGLARCGKSCRLRWANHLRPDLKKGAFTAEEESRIIELHSKMGNKWARMAAELPGRTDNEIKNYWNTRIKRMQRAGLPIYPDEVYQRIHNANQESQNVGTLTNEASQHDDLSQTDNFDIQDGEFKNFKFCPGLSHGPSIFDMPQSSLFEQSSDTSHTYNILFPTMHPSKRRRESEILYNSFDSCTSNAVPVLDPYGNYNCERFSDHNSHAALNGNASSSGPIFGSMKLELPSLQYPETQHGSWGMYTPTSPLPSLESVDTLIQSPLVEPILSDPVSPQSCGLLEAIVYNSNTLKGSRNDSLLPETTDTPYQAINNSILNLPFKTEWDEQEEPNSSLGQSAASVLTDYTPVSISSVDGPQSVETTQDSSGKKENLNQIEFTRPDALLDLGWFGNNTEYGSDQSVLKDALSALLGEDFQGEQ</sequence>
<dbReference type="GO" id="GO:0003700">
    <property type="term" value="F:DNA-binding transcription factor activity"/>
    <property type="evidence" value="ECO:0007669"/>
    <property type="project" value="UniProtKB-ARBA"/>
</dbReference>
<dbReference type="GO" id="GO:0080092">
    <property type="term" value="P:regulation of pollen tube growth"/>
    <property type="evidence" value="ECO:0007669"/>
    <property type="project" value="UniProtKB-ARBA"/>
</dbReference>
<dbReference type="STRING" id="3821.A0A151SIG7"/>
<dbReference type="Gramene" id="C.cajan_00744.t">
    <property type="protein sequence ID" value="C.cajan_00744.t"/>
    <property type="gene ID" value="C.cajan_00744"/>
</dbReference>
<dbReference type="InterPro" id="IPR001005">
    <property type="entry name" value="SANT/Myb"/>
</dbReference>
<feature type="domain" description="HTH myb-type" evidence="10">
    <location>
        <begin position="87"/>
        <end position="141"/>
    </location>
</feature>
<organism evidence="11 12">
    <name type="scientific">Cajanus cajan</name>
    <name type="common">Pigeon pea</name>
    <name type="synonym">Cajanus indicus</name>
    <dbReference type="NCBI Taxonomy" id="3821"/>
    <lineage>
        <taxon>Eukaryota</taxon>
        <taxon>Viridiplantae</taxon>
        <taxon>Streptophyta</taxon>
        <taxon>Embryophyta</taxon>
        <taxon>Tracheophyta</taxon>
        <taxon>Spermatophyta</taxon>
        <taxon>Magnoliopsida</taxon>
        <taxon>eudicotyledons</taxon>
        <taxon>Gunneridae</taxon>
        <taxon>Pentapetalae</taxon>
        <taxon>rosids</taxon>
        <taxon>fabids</taxon>
        <taxon>Fabales</taxon>
        <taxon>Fabaceae</taxon>
        <taxon>Papilionoideae</taxon>
        <taxon>50 kb inversion clade</taxon>
        <taxon>NPAAA clade</taxon>
        <taxon>indigoferoid/millettioid clade</taxon>
        <taxon>Phaseoleae</taxon>
        <taxon>Cajanus</taxon>
    </lineage>
</organism>
<dbReference type="GO" id="GO:0090406">
    <property type="term" value="C:pollen tube"/>
    <property type="evidence" value="ECO:0007669"/>
    <property type="project" value="UniProtKB-ARBA"/>
</dbReference>
<dbReference type="Gene3D" id="1.10.10.60">
    <property type="entry name" value="Homeodomain-like"/>
    <property type="match status" value="2"/>
</dbReference>
<protein>
    <submittedName>
        <fullName evidence="11">Transcription factor GAMYB</fullName>
    </submittedName>
</protein>
<proteinExistence type="predicted"/>
<gene>
    <name evidence="11" type="ORF">KK1_000764</name>
</gene>
<keyword evidence="2" id="KW-0677">Repeat</keyword>
<dbReference type="GO" id="GO:0048653">
    <property type="term" value="P:anther development"/>
    <property type="evidence" value="ECO:0007669"/>
    <property type="project" value="EnsemblPlants"/>
</dbReference>
<dbReference type="PANTHER" id="PTHR47995">
    <property type="entry name" value="TRANSCRIPTION FACTOR MYB33-RELATED"/>
    <property type="match status" value="1"/>
</dbReference>
<dbReference type="CDD" id="cd00167">
    <property type="entry name" value="SANT"/>
    <property type="match status" value="2"/>
</dbReference>
<dbReference type="InterPro" id="IPR017930">
    <property type="entry name" value="Myb_dom"/>
</dbReference>
<dbReference type="OMA" id="PADISFM"/>
<evidence type="ECO:0000313" key="11">
    <source>
        <dbReference type="EMBL" id="KYP54573.1"/>
    </source>
</evidence>
<evidence type="ECO:0000256" key="8">
    <source>
        <dbReference type="SAM" id="MobiDB-lite"/>
    </source>
</evidence>
<dbReference type="EMBL" id="CM003613">
    <property type="protein sequence ID" value="KYP54573.1"/>
    <property type="molecule type" value="Genomic_DNA"/>
</dbReference>
<feature type="domain" description="Myb-like" evidence="9">
    <location>
        <begin position="87"/>
        <end position="137"/>
    </location>
</feature>
<keyword evidence="5" id="KW-0010">Activator</keyword>